<dbReference type="EMBL" id="JAOSHN010000002">
    <property type="protein sequence ID" value="MCU7377654.1"/>
    <property type="molecule type" value="Genomic_DNA"/>
</dbReference>
<comment type="caution">
    <text evidence="2">The sequence shown here is derived from an EMBL/GenBank/DDBJ whole genome shotgun (WGS) entry which is preliminary data.</text>
</comment>
<evidence type="ECO:0000313" key="2">
    <source>
        <dbReference type="EMBL" id="MCU7379209.1"/>
    </source>
</evidence>
<dbReference type="InterPro" id="IPR012808">
    <property type="entry name" value="CHP02453"/>
</dbReference>
<evidence type="ECO:0000313" key="3">
    <source>
        <dbReference type="Proteomes" id="UP001065549"/>
    </source>
</evidence>
<dbReference type="Proteomes" id="UP001065549">
    <property type="component" value="Unassembled WGS sequence"/>
</dbReference>
<sequence>MNMQLMLDYLAELEENNEKDWYHAHKEEYTKANAQFLELVEHLNLEISKFDSSVSLYEPKQLTFKLMRDTRFSKDKSPYNPSFRAHIGPKGKLPIPVGYYLMIRPGGKSFLGGGLFADMFKDATNMIRDYLLSHGQEWEEIIGAPEFTRHFTVDGSKLKNVPRGYDADHPQAEYLKYKSWYLEYTLEDSKLTQDAFLSSAIEIFRAMKPFNDFLNQALENFQMPQR</sequence>
<dbReference type="PANTHER" id="PTHR36452">
    <property type="entry name" value="CHROMOSOME 12, WHOLE GENOME SHOTGUN SEQUENCE"/>
    <property type="match status" value="1"/>
</dbReference>
<organism evidence="2 3">
    <name type="scientific">Hominibacterium faecale</name>
    <dbReference type="NCBI Taxonomy" id="2839743"/>
    <lineage>
        <taxon>Bacteria</taxon>
        <taxon>Bacillati</taxon>
        <taxon>Bacillota</taxon>
        <taxon>Clostridia</taxon>
        <taxon>Peptostreptococcales</taxon>
        <taxon>Anaerovoracaceae</taxon>
        <taxon>Hominibacterium</taxon>
    </lineage>
</organism>
<dbReference type="RefSeq" id="WP_148397273.1">
    <property type="nucleotide sequence ID" value="NZ_JAOSHN010000002.1"/>
</dbReference>
<gene>
    <name evidence="1" type="ORF">OBO34_04700</name>
    <name evidence="2" type="ORF">OBO34_12720</name>
</gene>
<evidence type="ECO:0000313" key="1">
    <source>
        <dbReference type="EMBL" id="MCU7377654.1"/>
    </source>
</evidence>
<dbReference type="Pfam" id="PF09365">
    <property type="entry name" value="DUF2461"/>
    <property type="match status" value="1"/>
</dbReference>
<name>A0A9J6QPT0_9FIRM</name>
<dbReference type="PIRSF" id="PIRSF028451">
    <property type="entry name" value="UCP028451"/>
    <property type="match status" value="1"/>
</dbReference>
<proteinExistence type="predicted"/>
<reference evidence="2" key="1">
    <citation type="submission" date="2022-09" db="EMBL/GenBank/DDBJ databases">
        <title>Culturomic study of gut microbiota in children with autism spectrum disorder.</title>
        <authorList>
            <person name="Efimov B.A."/>
            <person name="Chaplin A.V."/>
            <person name="Sokolova S.R."/>
            <person name="Pikina A.P."/>
            <person name="Korzhanova M."/>
            <person name="Belova V."/>
            <person name="Korostin D."/>
        </authorList>
    </citation>
    <scope>NUCLEOTIDE SEQUENCE</scope>
    <source>
        <strain evidence="2">ASD5510</strain>
    </source>
</reference>
<dbReference type="PANTHER" id="PTHR36452:SF1">
    <property type="entry name" value="DUF2461 DOMAIN-CONTAINING PROTEIN"/>
    <property type="match status" value="1"/>
</dbReference>
<dbReference type="NCBIfam" id="TIGR02453">
    <property type="entry name" value="TIGR02453 family protein"/>
    <property type="match status" value="1"/>
</dbReference>
<dbReference type="EMBL" id="JAOSHN010000005">
    <property type="protein sequence ID" value="MCU7379209.1"/>
    <property type="molecule type" value="Genomic_DNA"/>
</dbReference>
<dbReference type="AlphaFoldDB" id="A0A9J6QPT0"/>
<accession>A0A9J6QPT0</accession>
<dbReference type="InterPro" id="IPR015996">
    <property type="entry name" value="UCP028451"/>
</dbReference>
<keyword evidence="3" id="KW-1185">Reference proteome</keyword>
<protein>
    <submittedName>
        <fullName evidence="2">DUF2461 domain-containing protein</fullName>
    </submittedName>
</protein>